<keyword evidence="3" id="KW-1185">Reference proteome</keyword>
<accession>A0ABR1QUA2</accession>
<dbReference type="Proteomes" id="UP001391051">
    <property type="component" value="Unassembled WGS sequence"/>
</dbReference>
<sequence length="68" mass="7419">MERNLDPYAYSSIPTLGARSVPKDQGQVPQKTNEDMERKAEVKRATSSSTSTNKNGSKESSATLSYHG</sequence>
<evidence type="ECO:0000313" key="3">
    <source>
        <dbReference type="Proteomes" id="UP001391051"/>
    </source>
</evidence>
<name>A0ABR1QUA2_9PEZI</name>
<reference evidence="2 3" key="1">
    <citation type="submission" date="2023-01" db="EMBL/GenBank/DDBJ databases">
        <title>Analysis of 21 Apiospora genomes using comparative genomics revels a genus with tremendous synthesis potential of carbohydrate active enzymes and secondary metabolites.</title>
        <authorList>
            <person name="Sorensen T."/>
        </authorList>
    </citation>
    <scope>NUCLEOTIDE SEQUENCE [LARGE SCALE GENOMIC DNA]</scope>
    <source>
        <strain evidence="2 3">CBS 24483</strain>
    </source>
</reference>
<dbReference type="GeneID" id="92069822"/>
<evidence type="ECO:0000313" key="2">
    <source>
        <dbReference type="EMBL" id="KAK7966261.1"/>
    </source>
</evidence>
<dbReference type="EMBL" id="JAQQWE010000001">
    <property type="protein sequence ID" value="KAK7966261.1"/>
    <property type="molecule type" value="Genomic_DNA"/>
</dbReference>
<feature type="region of interest" description="Disordered" evidence="1">
    <location>
        <begin position="1"/>
        <end position="68"/>
    </location>
</feature>
<organism evidence="2 3">
    <name type="scientific">Apiospora aurea</name>
    <dbReference type="NCBI Taxonomy" id="335848"/>
    <lineage>
        <taxon>Eukaryota</taxon>
        <taxon>Fungi</taxon>
        <taxon>Dikarya</taxon>
        <taxon>Ascomycota</taxon>
        <taxon>Pezizomycotina</taxon>
        <taxon>Sordariomycetes</taxon>
        <taxon>Xylariomycetidae</taxon>
        <taxon>Amphisphaeriales</taxon>
        <taxon>Apiosporaceae</taxon>
        <taxon>Apiospora</taxon>
    </lineage>
</organism>
<feature type="compositionally biased region" description="Low complexity" evidence="1">
    <location>
        <begin position="46"/>
        <end position="61"/>
    </location>
</feature>
<protein>
    <submittedName>
        <fullName evidence="2">Uncharacterized protein</fullName>
    </submittedName>
</protein>
<proteinExistence type="predicted"/>
<comment type="caution">
    <text evidence="2">The sequence shown here is derived from an EMBL/GenBank/DDBJ whole genome shotgun (WGS) entry which is preliminary data.</text>
</comment>
<feature type="compositionally biased region" description="Basic and acidic residues" evidence="1">
    <location>
        <begin position="32"/>
        <end position="44"/>
    </location>
</feature>
<dbReference type="RefSeq" id="XP_066705653.1">
    <property type="nucleotide sequence ID" value="XM_066836760.1"/>
</dbReference>
<gene>
    <name evidence="2" type="ORF">PG986_000538</name>
</gene>
<evidence type="ECO:0000256" key="1">
    <source>
        <dbReference type="SAM" id="MobiDB-lite"/>
    </source>
</evidence>